<dbReference type="eggNOG" id="ENOG502R7TX">
    <property type="taxonomic scope" value="Eukaryota"/>
</dbReference>
<accession>I1C0E9</accession>
<dbReference type="VEuPathDB" id="FungiDB:RO3G_06634"/>
<dbReference type="InParanoid" id="I1C0E9"/>
<dbReference type="PANTHER" id="PTHR31996">
    <property type="entry name" value="COILED-COIL DOMAIN-CONTAINING PROTEIN 115"/>
    <property type="match status" value="1"/>
</dbReference>
<proteinExistence type="predicted"/>
<dbReference type="STRING" id="246409.I1C0E9"/>
<reference evidence="2 3" key="1">
    <citation type="journal article" date="2009" name="PLoS Genet.">
        <title>Genomic analysis of the basal lineage fungus Rhizopus oryzae reveals a whole-genome duplication.</title>
        <authorList>
            <person name="Ma L.-J."/>
            <person name="Ibrahim A.S."/>
            <person name="Skory C."/>
            <person name="Grabherr M.G."/>
            <person name="Burger G."/>
            <person name="Butler M."/>
            <person name="Elias M."/>
            <person name="Idnurm A."/>
            <person name="Lang B.F."/>
            <person name="Sone T."/>
            <person name="Abe A."/>
            <person name="Calvo S.E."/>
            <person name="Corrochano L.M."/>
            <person name="Engels R."/>
            <person name="Fu J."/>
            <person name="Hansberg W."/>
            <person name="Kim J.-M."/>
            <person name="Kodira C.D."/>
            <person name="Koehrsen M.J."/>
            <person name="Liu B."/>
            <person name="Miranda-Saavedra D."/>
            <person name="O'Leary S."/>
            <person name="Ortiz-Castellanos L."/>
            <person name="Poulter R."/>
            <person name="Rodriguez-Romero J."/>
            <person name="Ruiz-Herrera J."/>
            <person name="Shen Y.-Q."/>
            <person name="Zeng Q."/>
            <person name="Galagan J."/>
            <person name="Birren B.W."/>
            <person name="Cuomo C.A."/>
            <person name="Wickes B.L."/>
        </authorList>
    </citation>
    <scope>NUCLEOTIDE SEQUENCE [LARGE SCALE GENOMIC DNA]</scope>
    <source>
        <strain evidence="3">RA 99-880 / ATCC MYA-4621 / FGSC 9543 / NRRL 43880</strain>
    </source>
</reference>
<dbReference type="OMA" id="MSDNYEM"/>
<dbReference type="Gene3D" id="1.10.287.3240">
    <property type="match status" value="1"/>
</dbReference>
<sequence length="71" mass="8393">MSRDYKSVCEELDALTVSYLSILEEYREQWKESSRELEEGFLELAHAKYTMGTKVISQYSYDTRMKANLEV</sequence>
<dbReference type="GO" id="GO:0051082">
    <property type="term" value="F:unfolded protein binding"/>
    <property type="evidence" value="ECO:0007669"/>
    <property type="project" value="TreeGrafter"/>
</dbReference>
<dbReference type="Pfam" id="PF21730">
    <property type="entry name" value="Vma22_CCDC115"/>
    <property type="match status" value="1"/>
</dbReference>
<keyword evidence="3" id="KW-1185">Reference proteome</keyword>
<dbReference type="GeneID" id="93613605"/>
<dbReference type="AlphaFoldDB" id="I1C0E9"/>
<dbReference type="GO" id="GO:0070072">
    <property type="term" value="P:vacuolar proton-transporting V-type ATPase complex assembly"/>
    <property type="evidence" value="ECO:0007669"/>
    <property type="project" value="InterPro"/>
</dbReference>
<evidence type="ECO:0000313" key="3">
    <source>
        <dbReference type="Proteomes" id="UP000009138"/>
    </source>
</evidence>
<organism evidence="2 3">
    <name type="scientific">Rhizopus delemar (strain RA 99-880 / ATCC MYA-4621 / FGSC 9543 / NRRL 43880)</name>
    <name type="common">Mucormycosis agent</name>
    <name type="synonym">Rhizopus arrhizus var. delemar</name>
    <dbReference type="NCBI Taxonomy" id="246409"/>
    <lineage>
        <taxon>Eukaryota</taxon>
        <taxon>Fungi</taxon>
        <taxon>Fungi incertae sedis</taxon>
        <taxon>Mucoromycota</taxon>
        <taxon>Mucoromycotina</taxon>
        <taxon>Mucoromycetes</taxon>
        <taxon>Mucorales</taxon>
        <taxon>Mucorineae</taxon>
        <taxon>Rhizopodaceae</taxon>
        <taxon>Rhizopus</taxon>
    </lineage>
</organism>
<dbReference type="InterPro" id="IPR040357">
    <property type="entry name" value="Vma22/CCDC115"/>
</dbReference>
<dbReference type="RefSeq" id="XP_067517325.1">
    <property type="nucleotide sequence ID" value="XM_067661224.1"/>
</dbReference>
<gene>
    <name evidence="2" type="ORF">RO3G_06634</name>
</gene>
<dbReference type="Proteomes" id="UP000009138">
    <property type="component" value="Unassembled WGS sequence"/>
</dbReference>
<name>I1C0E9_RHIO9</name>
<evidence type="ECO:0000256" key="1">
    <source>
        <dbReference type="ARBA" id="ARBA00093634"/>
    </source>
</evidence>
<evidence type="ECO:0000313" key="2">
    <source>
        <dbReference type="EMBL" id="EIE81929.1"/>
    </source>
</evidence>
<dbReference type="PANTHER" id="PTHR31996:SF2">
    <property type="entry name" value="COILED-COIL DOMAIN-CONTAINING PROTEIN 115"/>
    <property type="match status" value="1"/>
</dbReference>
<protein>
    <recommendedName>
        <fullName evidence="1">Vacuolar ATPase assembly protein VMA22</fullName>
    </recommendedName>
</protein>
<dbReference type="EMBL" id="CH476735">
    <property type="protein sequence ID" value="EIE81929.1"/>
    <property type="molecule type" value="Genomic_DNA"/>
</dbReference>
<dbReference type="OrthoDB" id="408631at2759"/>